<accession>A0ABU5MZY7</accession>
<reference evidence="2 3" key="1">
    <citation type="journal article" date="2024" name="Appl. Environ. Microbiol.">
        <title>Pontiella agarivorans sp. nov., a novel marine anaerobic bacterium capable of degrading macroalgal polysaccharides and fixing nitrogen.</title>
        <authorList>
            <person name="Liu N."/>
            <person name="Kivenson V."/>
            <person name="Peng X."/>
            <person name="Cui Z."/>
            <person name="Lankiewicz T.S."/>
            <person name="Gosselin K.M."/>
            <person name="English C.J."/>
            <person name="Blair E.M."/>
            <person name="O'Malley M.A."/>
            <person name="Valentine D.L."/>
        </authorList>
    </citation>
    <scope>NUCLEOTIDE SEQUENCE [LARGE SCALE GENOMIC DNA]</scope>
    <source>
        <strain evidence="2 3">NLcol2</strain>
    </source>
</reference>
<evidence type="ECO:0000313" key="2">
    <source>
        <dbReference type="EMBL" id="MDZ8119743.1"/>
    </source>
</evidence>
<name>A0ABU5MZY7_9BACT</name>
<sequence length="381" mass="42984">MKKGVNMLFRRILGAGFSLFLVGSAFAVGDEKEWDNFVPPPDKKYDWVQLDSGEWLKGEIKVLYNYTLEFDSDELDLLELDLDDVKKIRSCDPQEVMFEIKRRETEVLQGIIELDGANVKVLNGDEVQTFKRNQLVSIAGGSSNERDNWSGSVSLGATLRGGNTETLDITAMANIKRRTASSRINLDYIGNYSEVETSDDGKEKTADNHRLSAYSDWFLTGRFYWRIFDAEYYSDEFVNIRDQVSVATGVGYDVIRTARTEWTANAGGGYQETIYDEVVSTADESSGSAFGTIGTRLDYEVTGDLDFIYDYSARFLSPENGRYTHHMVATLSYEIINDLDLDISLIWDRIEDPEPVDDGVGGLDYPEQDDYQLVVGIGYSF</sequence>
<dbReference type="InterPro" id="IPR007433">
    <property type="entry name" value="DUF481"/>
</dbReference>
<organism evidence="2 3">
    <name type="scientific">Pontiella agarivorans</name>
    <dbReference type="NCBI Taxonomy" id="3038953"/>
    <lineage>
        <taxon>Bacteria</taxon>
        <taxon>Pseudomonadati</taxon>
        <taxon>Kiritimatiellota</taxon>
        <taxon>Kiritimatiellia</taxon>
        <taxon>Kiritimatiellales</taxon>
        <taxon>Pontiellaceae</taxon>
        <taxon>Pontiella</taxon>
    </lineage>
</organism>
<proteinExistence type="predicted"/>
<protein>
    <submittedName>
        <fullName evidence="2">DUF481 domain-containing protein</fullName>
    </submittedName>
</protein>
<keyword evidence="1" id="KW-0732">Signal</keyword>
<dbReference type="EMBL" id="JARVCO010000012">
    <property type="protein sequence ID" value="MDZ8119743.1"/>
    <property type="molecule type" value="Genomic_DNA"/>
</dbReference>
<feature type="signal peptide" evidence="1">
    <location>
        <begin position="1"/>
        <end position="27"/>
    </location>
</feature>
<gene>
    <name evidence="2" type="ORF">P9H32_14030</name>
</gene>
<keyword evidence="3" id="KW-1185">Reference proteome</keyword>
<evidence type="ECO:0000256" key="1">
    <source>
        <dbReference type="SAM" id="SignalP"/>
    </source>
</evidence>
<dbReference type="Proteomes" id="UP001290861">
    <property type="component" value="Unassembled WGS sequence"/>
</dbReference>
<comment type="caution">
    <text evidence="2">The sequence shown here is derived from an EMBL/GenBank/DDBJ whole genome shotgun (WGS) entry which is preliminary data.</text>
</comment>
<feature type="chain" id="PRO_5045529801" evidence="1">
    <location>
        <begin position="28"/>
        <end position="381"/>
    </location>
</feature>
<evidence type="ECO:0000313" key="3">
    <source>
        <dbReference type="Proteomes" id="UP001290861"/>
    </source>
</evidence>
<dbReference type="Pfam" id="PF04338">
    <property type="entry name" value="DUF481"/>
    <property type="match status" value="1"/>
</dbReference>